<protein>
    <recommendedName>
        <fullName evidence="1">DDE-1 domain-containing protein</fullName>
    </recommendedName>
</protein>
<dbReference type="OrthoDB" id="2426957at2759"/>
<reference evidence="2" key="1">
    <citation type="submission" date="2021-02" db="EMBL/GenBank/DDBJ databases">
        <authorList>
            <person name="Nowell W R."/>
        </authorList>
    </citation>
    <scope>NUCLEOTIDE SEQUENCE</scope>
    <source>
        <strain evidence="2">Ploen Becks lab</strain>
    </source>
</reference>
<organism evidence="2 3">
    <name type="scientific">Brachionus calyciflorus</name>
    <dbReference type="NCBI Taxonomy" id="104777"/>
    <lineage>
        <taxon>Eukaryota</taxon>
        <taxon>Metazoa</taxon>
        <taxon>Spiralia</taxon>
        <taxon>Gnathifera</taxon>
        <taxon>Rotifera</taxon>
        <taxon>Eurotatoria</taxon>
        <taxon>Monogononta</taxon>
        <taxon>Pseudotrocha</taxon>
        <taxon>Ploima</taxon>
        <taxon>Brachionidae</taxon>
        <taxon>Brachionus</taxon>
    </lineage>
</organism>
<dbReference type="GO" id="GO:0003676">
    <property type="term" value="F:nucleic acid binding"/>
    <property type="evidence" value="ECO:0007669"/>
    <property type="project" value="InterPro"/>
</dbReference>
<proteinExistence type="predicted"/>
<keyword evidence="3" id="KW-1185">Reference proteome</keyword>
<feature type="domain" description="DDE-1" evidence="1">
    <location>
        <begin position="82"/>
        <end position="145"/>
    </location>
</feature>
<sequence>MDETCSLDFPSSYTFTFRGAKRVKASTTGSERARISAAFTATAAGEELPILVLVPRSTELPDYEPPENVVIIYKTLATFNEDILFIDSARSHQTKLVQNKFKEFDIETVFIPPRLTNLLQPADVSWFGKIKKEYNEKWNDWFMNSDLA</sequence>
<dbReference type="Pfam" id="PF03184">
    <property type="entry name" value="DDE_1"/>
    <property type="match status" value="1"/>
</dbReference>
<name>A0A814PVR5_9BILA</name>
<dbReference type="Proteomes" id="UP000663879">
    <property type="component" value="Unassembled WGS sequence"/>
</dbReference>
<dbReference type="Gene3D" id="3.30.420.10">
    <property type="entry name" value="Ribonuclease H-like superfamily/Ribonuclease H"/>
    <property type="match status" value="1"/>
</dbReference>
<dbReference type="EMBL" id="CAJNOC010008175">
    <property type="protein sequence ID" value="CAF1111235.1"/>
    <property type="molecule type" value="Genomic_DNA"/>
</dbReference>
<dbReference type="AlphaFoldDB" id="A0A814PVR5"/>
<evidence type="ECO:0000313" key="3">
    <source>
        <dbReference type="Proteomes" id="UP000663879"/>
    </source>
</evidence>
<evidence type="ECO:0000259" key="1">
    <source>
        <dbReference type="Pfam" id="PF03184"/>
    </source>
</evidence>
<gene>
    <name evidence="2" type="ORF">OXX778_LOCUS21635</name>
</gene>
<comment type="caution">
    <text evidence="2">The sequence shown here is derived from an EMBL/GenBank/DDBJ whole genome shotgun (WGS) entry which is preliminary data.</text>
</comment>
<evidence type="ECO:0000313" key="2">
    <source>
        <dbReference type="EMBL" id="CAF1111235.1"/>
    </source>
</evidence>
<accession>A0A814PVR5</accession>
<dbReference type="InterPro" id="IPR004875">
    <property type="entry name" value="DDE_SF_endonuclease_dom"/>
</dbReference>
<dbReference type="InterPro" id="IPR036397">
    <property type="entry name" value="RNaseH_sf"/>
</dbReference>